<dbReference type="Proteomes" id="UP001221898">
    <property type="component" value="Unassembled WGS sequence"/>
</dbReference>
<accession>A0AAD7W7V7</accession>
<keyword evidence="1" id="KW-0732">Signal</keyword>
<dbReference type="AlphaFoldDB" id="A0AAD7W7V7"/>
<evidence type="ECO:0008006" key="4">
    <source>
        <dbReference type="Google" id="ProtNLM"/>
    </source>
</evidence>
<feature type="non-terminal residue" evidence="2">
    <location>
        <position position="1"/>
    </location>
</feature>
<feature type="signal peptide" evidence="1">
    <location>
        <begin position="1"/>
        <end position="25"/>
    </location>
</feature>
<organism evidence="2 3">
    <name type="scientific">Aldrovandia affinis</name>
    <dbReference type="NCBI Taxonomy" id="143900"/>
    <lineage>
        <taxon>Eukaryota</taxon>
        <taxon>Metazoa</taxon>
        <taxon>Chordata</taxon>
        <taxon>Craniata</taxon>
        <taxon>Vertebrata</taxon>
        <taxon>Euteleostomi</taxon>
        <taxon>Actinopterygii</taxon>
        <taxon>Neopterygii</taxon>
        <taxon>Teleostei</taxon>
        <taxon>Notacanthiformes</taxon>
        <taxon>Halosauridae</taxon>
        <taxon>Aldrovandia</taxon>
    </lineage>
</organism>
<protein>
    <recommendedName>
        <fullName evidence="4">Secreted protein</fullName>
    </recommendedName>
</protein>
<sequence length="103" mass="11229">LSPLLWSTFRLPVFVFPLAILPACPRTNQLVPPLPASLLVPPASFIYYHHHLPPLCLPAHGPASLFLRYPLPCLFRLPPSSAIIIVSPAACLPTDLPARFSVS</sequence>
<evidence type="ECO:0000256" key="1">
    <source>
        <dbReference type="SAM" id="SignalP"/>
    </source>
</evidence>
<keyword evidence="3" id="KW-1185">Reference proteome</keyword>
<feature type="chain" id="PRO_5042245020" description="Secreted protein" evidence="1">
    <location>
        <begin position="26"/>
        <end position="103"/>
    </location>
</feature>
<proteinExistence type="predicted"/>
<evidence type="ECO:0000313" key="2">
    <source>
        <dbReference type="EMBL" id="KAJ8386625.1"/>
    </source>
</evidence>
<evidence type="ECO:0000313" key="3">
    <source>
        <dbReference type="Proteomes" id="UP001221898"/>
    </source>
</evidence>
<reference evidence="2" key="1">
    <citation type="journal article" date="2023" name="Science">
        <title>Genome structures resolve the early diversification of teleost fishes.</title>
        <authorList>
            <person name="Parey E."/>
            <person name="Louis A."/>
            <person name="Montfort J."/>
            <person name="Bouchez O."/>
            <person name="Roques C."/>
            <person name="Iampietro C."/>
            <person name="Lluch J."/>
            <person name="Castinel A."/>
            <person name="Donnadieu C."/>
            <person name="Desvignes T."/>
            <person name="Floi Bucao C."/>
            <person name="Jouanno E."/>
            <person name="Wen M."/>
            <person name="Mejri S."/>
            <person name="Dirks R."/>
            <person name="Jansen H."/>
            <person name="Henkel C."/>
            <person name="Chen W.J."/>
            <person name="Zahm M."/>
            <person name="Cabau C."/>
            <person name="Klopp C."/>
            <person name="Thompson A.W."/>
            <person name="Robinson-Rechavi M."/>
            <person name="Braasch I."/>
            <person name="Lecointre G."/>
            <person name="Bobe J."/>
            <person name="Postlethwait J.H."/>
            <person name="Berthelot C."/>
            <person name="Roest Crollius H."/>
            <person name="Guiguen Y."/>
        </authorList>
    </citation>
    <scope>NUCLEOTIDE SEQUENCE</scope>
    <source>
        <strain evidence="2">NC1722</strain>
    </source>
</reference>
<dbReference type="EMBL" id="JAINUG010000225">
    <property type="protein sequence ID" value="KAJ8386625.1"/>
    <property type="molecule type" value="Genomic_DNA"/>
</dbReference>
<comment type="caution">
    <text evidence="2">The sequence shown here is derived from an EMBL/GenBank/DDBJ whole genome shotgun (WGS) entry which is preliminary data.</text>
</comment>
<name>A0AAD7W7V7_9TELE</name>
<gene>
    <name evidence="2" type="ORF">AAFF_G00168570</name>
</gene>
<feature type="non-terminal residue" evidence="2">
    <location>
        <position position="103"/>
    </location>
</feature>